<dbReference type="EMBL" id="OU503052">
    <property type="protein sequence ID" value="CAI9780287.1"/>
    <property type="molecule type" value="Genomic_DNA"/>
</dbReference>
<protein>
    <recommendedName>
        <fullName evidence="1">Replication factor A C-terminal domain-containing protein</fullName>
    </recommendedName>
</protein>
<name>A0AAD2A2K8_9LAMI</name>
<reference evidence="2" key="1">
    <citation type="submission" date="2023-05" db="EMBL/GenBank/DDBJ databases">
        <authorList>
            <person name="Huff M."/>
        </authorList>
    </citation>
    <scope>NUCLEOTIDE SEQUENCE</scope>
</reference>
<accession>A0AAD2A2K8</accession>
<feature type="domain" description="Replication factor A C-terminal" evidence="1">
    <location>
        <begin position="60"/>
        <end position="115"/>
    </location>
</feature>
<dbReference type="SUPFAM" id="SSF50249">
    <property type="entry name" value="Nucleic acid-binding proteins"/>
    <property type="match status" value="1"/>
</dbReference>
<evidence type="ECO:0000259" key="1">
    <source>
        <dbReference type="Pfam" id="PF08646"/>
    </source>
</evidence>
<dbReference type="AlphaFoldDB" id="A0AAD2A2K8"/>
<evidence type="ECO:0000313" key="2">
    <source>
        <dbReference type="EMBL" id="CAI9780287.1"/>
    </source>
</evidence>
<dbReference type="Pfam" id="PF08646">
    <property type="entry name" value="Rep_fac-A_C"/>
    <property type="match status" value="1"/>
</dbReference>
<gene>
    <name evidence="2" type="ORF">FPE_LOCUS27717</name>
</gene>
<dbReference type="Gene3D" id="2.40.50.140">
    <property type="entry name" value="Nucleic acid-binding proteins"/>
    <property type="match status" value="1"/>
</dbReference>
<keyword evidence="3" id="KW-1185">Reference proteome</keyword>
<dbReference type="Proteomes" id="UP000834106">
    <property type="component" value="Chromosome 17"/>
</dbReference>
<proteinExistence type="predicted"/>
<evidence type="ECO:0000313" key="3">
    <source>
        <dbReference type="Proteomes" id="UP000834106"/>
    </source>
</evidence>
<dbReference type="InterPro" id="IPR013955">
    <property type="entry name" value="Rep_factor-A_C"/>
</dbReference>
<organism evidence="2 3">
    <name type="scientific">Fraxinus pennsylvanica</name>
    <dbReference type="NCBI Taxonomy" id="56036"/>
    <lineage>
        <taxon>Eukaryota</taxon>
        <taxon>Viridiplantae</taxon>
        <taxon>Streptophyta</taxon>
        <taxon>Embryophyta</taxon>
        <taxon>Tracheophyta</taxon>
        <taxon>Spermatophyta</taxon>
        <taxon>Magnoliopsida</taxon>
        <taxon>eudicotyledons</taxon>
        <taxon>Gunneridae</taxon>
        <taxon>Pentapetalae</taxon>
        <taxon>asterids</taxon>
        <taxon>lamiids</taxon>
        <taxon>Lamiales</taxon>
        <taxon>Oleaceae</taxon>
        <taxon>Oleeae</taxon>
        <taxon>Fraxinus</taxon>
    </lineage>
</organism>
<dbReference type="InterPro" id="IPR012340">
    <property type="entry name" value="NA-bd_OB-fold"/>
</dbReference>
<sequence>MDTEIAYVGVAVDVTSFKGISLSTKANSSIFIDPKFEKLVELRKWSERNKEIANHFGSKLNEMYLCNYCKYMHARAIPRARCSVTIGDHTGNIIASLFGDVAEKFLHLPAEKIMKDNLLPHHKMISSDDPKNESAAVHKPDNIITTTKNFGSNVGK</sequence>